<dbReference type="KEGG" id="rsx:RhiXN_00001"/>
<dbReference type="Proteomes" id="UP000650533">
    <property type="component" value="Chromosome 4"/>
</dbReference>
<dbReference type="EMBL" id="CP059661">
    <property type="protein sequence ID" value="QRW18595.1"/>
    <property type="molecule type" value="Genomic_DNA"/>
</dbReference>
<protein>
    <submittedName>
        <fullName evidence="1">Uncharacterized protein</fullName>
    </submittedName>
</protein>
<sequence>MDEELQALCMAKQELQKAQQRLLVAIDEKMKENAMVSNQLLLLELHLSLLSKQSRHPKGDRVGVFGTM</sequence>
<dbReference type="AlphaFoldDB" id="A0A8H8NSA9"/>
<accession>A0A8H8NSA9</accession>
<reference evidence="1" key="1">
    <citation type="submission" date="2020-05" db="EMBL/GenBank/DDBJ databases">
        <title>Evolutionary and genomic comparisons of hybrid uninucleate and nonhybrid Rhizoctonia fungi.</title>
        <authorList>
            <person name="Li C."/>
            <person name="Chen X."/>
        </authorList>
    </citation>
    <scope>NUCLEOTIDE SEQUENCE</scope>
    <source>
        <strain evidence="1">AG-1 IA</strain>
    </source>
</reference>
<proteinExistence type="predicted"/>
<evidence type="ECO:0000313" key="1">
    <source>
        <dbReference type="EMBL" id="QRW18595.1"/>
    </source>
</evidence>
<evidence type="ECO:0000313" key="2">
    <source>
        <dbReference type="Proteomes" id="UP000650533"/>
    </source>
</evidence>
<name>A0A8H8NSA9_9AGAM</name>
<organism evidence="1 2">
    <name type="scientific">Rhizoctonia solani</name>
    <dbReference type="NCBI Taxonomy" id="456999"/>
    <lineage>
        <taxon>Eukaryota</taxon>
        <taxon>Fungi</taxon>
        <taxon>Dikarya</taxon>
        <taxon>Basidiomycota</taxon>
        <taxon>Agaricomycotina</taxon>
        <taxon>Agaricomycetes</taxon>
        <taxon>Cantharellales</taxon>
        <taxon>Ceratobasidiaceae</taxon>
        <taxon>Rhizoctonia</taxon>
    </lineage>
</organism>
<dbReference type="GeneID" id="67022283"/>
<dbReference type="RefSeq" id="XP_043178832.1">
    <property type="nucleotide sequence ID" value="XM_043319820.1"/>
</dbReference>
<gene>
    <name evidence="1" type="ORF">RhiXN_00001</name>
</gene>